<dbReference type="SUPFAM" id="SSF63411">
    <property type="entry name" value="LuxS/MPP-like metallohydrolase"/>
    <property type="match status" value="3"/>
</dbReference>
<dbReference type="FunFam" id="3.30.830.10:FF:000004">
    <property type="entry name" value="Putative insulin-degrading enzyme"/>
    <property type="match status" value="1"/>
</dbReference>
<evidence type="ECO:0000313" key="17">
    <source>
        <dbReference type="Proteomes" id="UP001152759"/>
    </source>
</evidence>
<evidence type="ECO:0000259" key="13">
    <source>
        <dbReference type="Pfam" id="PF00675"/>
    </source>
</evidence>
<dbReference type="EMBL" id="OU963866">
    <property type="protein sequence ID" value="CAH0390347.1"/>
    <property type="molecule type" value="Genomic_DNA"/>
</dbReference>
<evidence type="ECO:0000256" key="11">
    <source>
        <dbReference type="ARBA" id="ARBA00080349"/>
    </source>
</evidence>
<dbReference type="AlphaFoldDB" id="A0A9P0ACQ2"/>
<proteinExistence type="inferred from homology"/>
<evidence type="ECO:0000256" key="8">
    <source>
        <dbReference type="ARBA" id="ARBA00066874"/>
    </source>
</evidence>
<dbReference type="EC" id="3.4.24.56" evidence="8"/>
<reference evidence="16" key="1">
    <citation type="submission" date="2021-12" db="EMBL/GenBank/DDBJ databases">
        <authorList>
            <person name="King R."/>
        </authorList>
    </citation>
    <scope>NUCLEOTIDE SEQUENCE</scope>
</reference>
<evidence type="ECO:0000256" key="10">
    <source>
        <dbReference type="ARBA" id="ARBA00074992"/>
    </source>
</evidence>
<keyword evidence="2" id="KW-0645">Protease</keyword>
<dbReference type="InterPro" id="IPR011765">
    <property type="entry name" value="Pept_M16_N"/>
</dbReference>
<evidence type="ECO:0000256" key="5">
    <source>
        <dbReference type="ARBA" id="ARBA00022833"/>
    </source>
</evidence>
<evidence type="ECO:0000256" key="7">
    <source>
        <dbReference type="ARBA" id="ARBA00052248"/>
    </source>
</evidence>
<evidence type="ECO:0000256" key="9">
    <source>
        <dbReference type="ARBA" id="ARBA00070422"/>
    </source>
</evidence>
<dbReference type="FunFam" id="3.30.830.10:FF:000005">
    <property type="entry name" value="nardilysin isoform X1"/>
    <property type="match status" value="1"/>
</dbReference>
<dbReference type="GO" id="GO:0046872">
    <property type="term" value="F:metal ion binding"/>
    <property type="evidence" value="ECO:0007669"/>
    <property type="project" value="UniProtKB-KW"/>
</dbReference>
<evidence type="ECO:0000256" key="1">
    <source>
        <dbReference type="ARBA" id="ARBA00007261"/>
    </source>
</evidence>
<dbReference type="GO" id="GO:0051603">
    <property type="term" value="P:proteolysis involved in protein catabolic process"/>
    <property type="evidence" value="ECO:0007669"/>
    <property type="project" value="TreeGrafter"/>
</dbReference>
<keyword evidence="3" id="KW-0479">Metal-binding</keyword>
<accession>A0A9P0ACQ2</accession>
<name>A0A9P0ACQ2_BEMTA</name>
<evidence type="ECO:0000259" key="14">
    <source>
        <dbReference type="Pfam" id="PF05193"/>
    </source>
</evidence>
<evidence type="ECO:0000259" key="15">
    <source>
        <dbReference type="Pfam" id="PF16187"/>
    </source>
</evidence>
<dbReference type="InterPro" id="IPR007863">
    <property type="entry name" value="Peptidase_M16_C"/>
</dbReference>
<evidence type="ECO:0000256" key="3">
    <source>
        <dbReference type="ARBA" id="ARBA00022723"/>
    </source>
</evidence>
<dbReference type="Pfam" id="PF00675">
    <property type="entry name" value="Peptidase_M16"/>
    <property type="match status" value="1"/>
</dbReference>
<dbReference type="PROSITE" id="PS00143">
    <property type="entry name" value="INSULINASE"/>
    <property type="match status" value="1"/>
</dbReference>
<protein>
    <recommendedName>
        <fullName evidence="9">Insulin-degrading enzyme</fullName>
        <ecNumber evidence="8">3.4.24.56</ecNumber>
    </recommendedName>
    <alternativeName>
        <fullName evidence="11">Insulin protease</fullName>
    </alternativeName>
    <alternativeName>
        <fullName evidence="10">Insulysin</fullName>
    </alternativeName>
</protein>
<dbReference type="GO" id="GO:0005829">
    <property type="term" value="C:cytosol"/>
    <property type="evidence" value="ECO:0007669"/>
    <property type="project" value="TreeGrafter"/>
</dbReference>
<comment type="catalytic activity">
    <reaction evidence="7">
        <text>Degradation of insulin, glucagon and other polypeptides. No action on proteins.</text>
        <dbReference type="EC" id="3.4.24.56"/>
    </reaction>
</comment>
<sequence>MVGVKEKVEDTLIISANDERKYRGLKLENGMQVMLISDPKTDKAAAALDVNVGFMYDPKELPGLAHFCEHMLFLGTEKFPSENDYNKYISEHGGMNNAFTTLDHTTYYFDVAHTHFAEALDRFSQFFMAPLFTESMSEREVHAIHSEHEKNIPNDTWRIDQFDKSTSSADHEYNRFGTGTLDTLLTNPKANGINTRDAVMKFHQQWYSSNIMTLAMLGRESLDELEELCIKYFHPVTNKSIEVKKWTEHPFGPDQLQLKAYIVPVKDLRSLIITFPFPDLRDQFESKPDQYLSHLLGHEGSGSLLSALRRRGWCNSLVAGCRSGAKGFSFFSVNVDLTEEGIEHIDDIVTLVFQYIKLLKKEGPQKWIHDENELLAKMHFQFKDKESPRNYVTSIVSFLHRYPLNQTLSGAYLSPKWDPDQIEHILGHLCPSKVRIIVVGKKFENVASETEKWYEIKYKLEKIPAEQIKAWESVDLCDELQLPEKNDLIATDFDVLPSSDSVSQFPQVVRKEDLMRVWHKQDDEFLLPKAIVTFEFMSPLAYLDPASANKTHLFVCLFKDALTEFSYTAELAGLKWEMGNTKYGIVLSIGGYNHKQEAFLDEIMQRLVSLKIDKQRFEILKENHIRKLKNFKAEQPYQHAEYYLSALLSEQQWIKEELLAATDFLTVESLEKFIPQFFSNLYIECLVHGNVLEKTALNMSSIVEKHLKQYEPI</sequence>
<keyword evidence="17" id="KW-1185">Reference proteome</keyword>
<dbReference type="InterPro" id="IPR032632">
    <property type="entry name" value="Peptidase_M16_M"/>
</dbReference>
<evidence type="ECO:0000256" key="6">
    <source>
        <dbReference type="ARBA" id="ARBA00023049"/>
    </source>
</evidence>
<dbReference type="Pfam" id="PF16187">
    <property type="entry name" value="Peptidase_M16_M"/>
    <property type="match status" value="1"/>
</dbReference>
<dbReference type="InterPro" id="IPR050626">
    <property type="entry name" value="Peptidase_M16"/>
</dbReference>
<feature type="domain" description="Peptidase M16 N-terminal" evidence="13">
    <location>
        <begin position="33"/>
        <end position="167"/>
    </location>
</feature>
<dbReference type="Gene3D" id="3.30.830.10">
    <property type="entry name" value="Metalloenzyme, LuxS/M16 peptidase-like"/>
    <property type="match status" value="3"/>
</dbReference>
<dbReference type="Proteomes" id="UP001152759">
    <property type="component" value="Chromosome 5"/>
</dbReference>
<dbReference type="InterPro" id="IPR011249">
    <property type="entry name" value="Metalloenz_LuxS/M16"/>
</dbReference>
<dbReference type="GO" id="GO:0043171">
    <property type="term" value="P:peptide catabolic process"/>
    <property type="evidence" value="ECO:0007669"/>
    <property type="project" value="TreeGrafter"/>
</dbReference>
<keyword evidence="5" id="KW-0862">Zinc</keyword>
<feature type="domain" description="Peptidase M16 middle/third" evidence="15">
    <location>
        <begin position="380"/>
        <end position="661"/>
    </location>
</feature>
<comment type="similarity">
    <text evidence="1 12">Belongs to the peptidase M16 family.</text>
</comment>
<dbReference type="FunFam" id="3.30.830.10:FF:000003">
    <property type="entry name" value="Insulin-degrading enzyme"/>
    <property type="match status" value="1"/>
</dbReference>
<dbReference type="PANTHER" id="PTHR43690:SF18">
    <property type="entry name" value="INSULIN-DEGRADING ENZYME-RELATED"/>
    <property type="match status" value="1"/>
</dbReference>
<dbReference type="PANTHER" id="PTHR43690">
    <property type="entry name" value="NARDILYSIN"/>
    <property type="match status" value="1"/>
</dbReference>
<evidence type="ECO:0000313" key="16">
    <source>
        <dbReference type="EMBL" id="CAH0390347.1"/>
    </source>
</evidence>
<keyword evidence="6" id="KW-0482">Metalloprotease</keyword>
<dbReference type="GO" id="GO:0005739">
    <property type="term" value="C:mitochondrion"/>
    <property type="evidence" value="ECO:0007669"/>
    <property type="project" value="TreeGrafter"/>
</dbReference>
<dbReference type="GO" id="GO:0004222">
    <property type="term" value="F:metalloendopeptidase activity"/>
    <property type="evidence" value="ECO:0007669"/>
    <property type="project" value="UniProtKB-EC"/>
</dbReference>
<gene>
    <name evidence="16" type="ORF">BEMITA_LOCUS9079</name>
</gene>
<feature type="domain" description="Peptidase M16 C-terminal" evidence="14">
    <location>
        <begin position="195"/>
        <end position="371"/>
    </location>
</feature>
<keyword evidence="4" id="KW-0378">Hydrolase</keyword>
<evidence type="ECO:0000256" key="4">
    <source>
        <dbReference type="ARBA" id="ARBA00022801"/>
    </source>
</evidence>
<evidence type="ECO:0000256" key="12">
    <source>
        <dbReference type="RuleBase" id="RU004447"/>
    </source>
</evidence>
<dbReference type="InterPro" id="IPR001431">
    <property type="entry name" value="Pept_M16_Zn_BS"/>
</dbReference>
<evidence type="ECO:0000256" key="2">
    <source>
        <dbReference type="ARBA" id="ARBA00022670"/>
    </source>
</evidence>
<dbReference type="Pfam" id="PF05193">
    <property type="entry name" value="Peptidase_M16_C"/>
    <property type="match status" value="1"/>
</dbReference>
<organism evidence="16 17">
    <name type="scientific">Bemisia tabaci</name>
    <name type="common">Sweetpotato whitefly</name>
    <name type="synonym">Aleurodes tabaci</name>
    <dbReference type="NCBI Taxonomy" id="7038"/>
    <lineage>
        <taxon>Eukaryota</taxon>
        <taxon>Metazoa</taxon>
        <taxon>Ecdysozoa</taxon>
        <taxon>Arthropoda</taxon>
        <taxon>Hexapoda</taxon>
        <taxon>Insecta</taxon>
        <taxon>Pterygota</taxon>
        <taxon>Neoptera</taxon>
        <taxon>Paraneoptera</taxon>
        <taxon>Hemiptera</taxon>
        <taxon>Sternorrhyncha</taxon>
        <taxon>Aleyrodoidea</taxon>
        <taxon>Aleyrodidae</taxon>
        <taxon>Aleyrodinae</taxon>
        <taxon>Bemisia</taxon>
    </lineage>
</organism>